<dbReference type="Pfam" id="PF22939">
    <property type="entry name" value="WHD_GPIID"/>
    <property type="match status" value="1"/>
</dbReference>
<dbReference type="PROSITE" id="PS50837">
    <property type="entry name" value="NACHT"/>
    <property type="match status" value="1"/>
</dbReference>
<dbReference type="InterPro" id="IPR054471">
    <property type="entry name" value="GPIID_WHD"/>
</dbReference>
<evidence type="ECO:0000313" key="5">
    <source>
        <dbReference type="Proteomes" id="UP001147782"/>
    </source>
</evidence>
<protein>
    <recommendedName>
        <fullName evidence="3">NACHT domain-containing protein</fullName>
    </recommendedName>
</protein>
<dbReference type="PROSITE" id="PS50297">
    <property type="entry name" value="ANK_REP_REGION"/>
    <property type="match status" value="1"/>
</dbReference>
<dbReference type="Gene3D" id="1.25.40.20">
    <property type="entry name" value="Ankyrin repeat-containing domain"/>
    <property type="match status" value="1"/>
</dbReference>
<evidence type="ECO:0000259" key="3">
    <source>
        <dbReference type="PROSITE" id="PS50837"/>
    </source>
</evidence>
<dbReference type="InterPro" id="IPR027417">
    <property type="entry name" value="P-loop_NTPase"/>
</dbReference>
<dbReference type="PANTHER" id="PTHR10039">
    <property type="entry name" value="AMELOGENIN"/>
    <property type="match status" value="1"/>
</dbReference>
<proteinExistence type="predicted"/>
<dbReference type="Pfam" id="PF12796">
    <property type="entry name" value="Ank_2"/>
    <property type="match status" value="1"/>
</dbReference>
<dbReference type="GeneID" id="81437116"/>
<evidence type="ECO:0000256" key="2">
    <source>
        <dbReference type="PROSITE-ProRule" id="PRU00023"/>
    </source>
</evidence>
<accession>A0A9W9SHY7</accession>
<keyword evidence="2" id="KW-0040">ANK repeat</keyword>
<dbReference type="EMBL" id="JAPZBS010000004">
    <property type="protein sequence ID" value="KAJ5377599.1"/>
    <property type="molecule type" value="Genomic_DNA"/>
</dbReference>
<dbReference type="SUPFAM" id="SSF48403">
    <property type="entry name" value="Ankyrin repeat"/>
    <property type="match status" value="1"/>
</dbReference>
<reference evidence="4" key="1">
    <citation type="submission" date="2022-11" db="EMBL/GenBank/DDBJ databases">
        <authorList>
            <person name="Petersen C."/>
        </authorList>
    </citation>
    <scope>NUCLEOTIDE SEQUENCE</scope>
    <source>
        <strain evidence="4">IBT 29864</strain>
    </source>
</reference>
<feature type="repeat" description="ANK" evidence="2">
    <location>
        <begin position="696"/>
        <end position="728"/>
    </location>
</feature>
<organism evidence="4 5">
    <name type="scientific">Penicillium cataractarum</name>
    <dbReference type="NCBI Taxonomy" id="2100454"/>
    <lineage>
        <taxon>Eukaryota</taxon>
        <taxon>Fungi</taxon>
        <taxon>Dikarya</taxon>
        <taxon>Ascomycota</taxon>
        <taxon>Pezizomycotina</taxon>
        <taxon>Eurotiomycetes</taxon>
        <taxon>Eurotiomycetidae</taxon>
        <taxon>Eurotiales</taxon>
        <taxon>Aspergillaceae</taxon>
        <taxon>Penicillium</taxon>
    </lineage>
</organism>
<evidence type="ECO:0000256" key="1">
    <source>
        <dbReference type="ARBA" id="ARBA00022737"/>
    </source>
</evidence>
<dbReference type="Pfam" id="PF24883">
    <property type="entry name" value="NPHP3_N"/>
    <property type="match status" value="1"/>
</dbReference>
<dbReference type="OrthoDB" id="1577640at2759"/>
<keyword evidence="1" id="KW-0677">Repeat</keyword>
<gene>
    <name evidence="4" type="ORF">N7496_005008</name>
</gene>
<dbReference type="InterPro" id="IPR007111">
    <property type="entry name" value="NACHT_NTPase"/>
</dbReference>
<dbReference type="InterPro" id="IPR036770">
    <property type="entry name" value="Ankyrin_rpt-contain_sf"/>
</dbReference>
<dbReference type="AlphaFoldDB" id="A0A9W9SHY7"/>
<dbReference type="Proteomes" id="UP001147782">
    <property type="component" value="Unassembled WGS sequence"/>
</dbReference>
<comment type="caution">
    <text evidence="4">The sequence shown here is derived from an EMBL/GenBank/DDBJ whole genome shotgun (WGS) entry which is preliminary data.</text>
</comment>
<keyword evidence="5" id="KW-1185">Reference proteome</keyword>
<dbReference type="Gene3D" id="3.40.50.300">
    <property type="entry name" value="P-loop containing nucleotide triphosphate hydrolases"/>
    <property type="match status" value="1"/>
</dbReference>
<dbReference type="RefSeq" id="XP_056556462.1">
    <property type="nucleotide sequence ID" value="XM_056697937.1"/>
</dbReference>
<dbReference type="InterPro" id="IPR056884">
    <property type="entry name" value="NPHP3-like_N"/>
</dbReference>
<dbReference type="SUPFAM" id="SSF52540">
    <property type="entry name" value="P-loop containing nucleoside triphosphate hydrolases"/>
    <property type="match status" value="2"/>
</dbReference>
<dbReference type="InterPro" id="IPR002110">
    <property type="entry name" value="Ankyrin_rpt"/>
</dbReference>
<dbReference type="PROSITE" id="PS50088">
    <property type="entry name" value="ANK_REPEAT"/>
    <property type="match status" value="1"/>
</dbReference>
<reference evidence="4" key="2">
    <citation type="journal article" date="2023" name="IMA Fungus">
        <title>Comparative genomic study of the Penicillium genus elucidates a diverse pangenome and 15 lateral gene transfer events.</title>
        <authorList>
            <person name="Petersen C."/>
            <person name="Sorensen T."/>
            <person name="Nielsen M.R."/>
            <person name="Sondergaard T.E."/>
            <person name="Sorensen J.L."/>
            <person name="Fitzpatrick D.A."/>
            <person name="Frisvad J.C."/>
            <person name="Nielsen K.L."/>
        </authorList>
    </citation>
    <scope>NUCLEOTIDE SEQUENCE</scope>
    <source>
        <strain evidence="4">IBT 29864</strain>
    </source>
</reference>
<dbReference type="SMART" id="SM00248">
    <property type="entry name" value="ANK"/>
    <property type="match status" value="2"/>
</dbReference>
<dbReference type="PANTHER" id="PTHR10039:SF16">
    <property type="entry name" value="GPI INOSITOL-DEACYLASE"/>
    <property type="match status" value="1"/>
</dbReference>
<evidence type="ECO:0000313" key="4">
    <source>
        <dbReference type="EMBL" id="KAJ5377599.1"/>
    </source>
</evidence>
<name>A0A9W9SHY7_9EURO</name>
<feature type="domain" description="NACHT" evidence="3">
    <location>
        <begin position="225"/>
        <end position="371"/>
    </location>
</feature>
<sequence>MDPISITGLIIEVSNVLSCVINYAKAVQGAKSDMRKLSEELFALKGILEHISTGIGDNTPTPEKDIESEQSSGVFDRDVMSRVLFTANEFLQSLLQELEEPATKFKKLKQKLEWPFTQDQVNAHLIRLERVKSWLILVITADTAAAEKDLHQEIISLSRNLKEDLRIREQERVQRDNEALFKWIAPVSPADSHLRASNGRRMGTGRWFTKSHLKGWLRDPLDGKRILFLVGKSGTGKTTLFAQIVEELTSMASGDPSLCFAYFYCTISNTASQAPGNVLGSLVAQLARSNPAILENIRSLYDKIPKSQTHRLPVDISALEDAIIKHSTGNSRIVILVDALNESSETDHIECSLLKLARLSSNIRILVTTTSTRASSKEANFLNIKAGTMKEDIKTFIQYRLEHDTALRNLTPKLQAEISETLLKDADGSFRWVQLSLDNLCAQRTAKAMRASLSNLPGTLREMYANTLERVSPEDIQFVHEALFWLSFAKQPLTLRSLNEVVVLDETDTILDEDMMLVPRDILLQLCQGLISVDQAGHVNLAHSSVKEFLTSEWIRTSRVSHFALDASTADTTIMRKCLTYLCLDNFKPGYSEFKKRTRIRWFLYYAAYFWPTHGTHCKFGERERKLVNRFFATKSLTRRGNYGVWIEALIPGVDHSIIENTEPLYYAASFGMASVVKAILASDPGIDLNAPGGRVGATPLFAACWRHNYEVAEILLRAGADPKIADPGTGVNVIGLARMGNFLSVRDLLLRCNVDLKS</sequence>